<accession>A0A0E3SHZ3</accession>
<dbReference type="PATRIC" id="fig|1434107.4.peg.383"/>
<dbReference type="AlphaFoldDB" id="A0A0E3SHZ3"/>
<dbReference type="OrthoDB" id="144439at2157"/>
<feature type="region of interest" description="Disordered" evidence="1">
    <location>
        <begin position="1"/>
        <end position="31"/>
    </location>
</feature>
<evidence type="ECO:0000313" key="4">
    <source>
        <dbReference type="Proteomes" id="UP000033066"/>
    </source>
</evidence>
<dbReference type="GeneID" id="24787738"/>
<reference evidence="3" key="1">
    <citation type="submission" date="2014-07" db="EMBL/GenBank/DDBJ databases">
        <title>Methanogenic archaea and the global carbon cycle.</title>
        <authorList>
            <person name="Henriksen J.R."/>
            <person name="Luke J."/>
            <person name="Reinhart S."/>
            <person name="Benedict M.N."/>
            <person name="Youngblut N.D."/>
            <person name="Metcalf M.E."/>
            <person name="Whitaker R.J."/>
            <person name="Metcalf W.W."/>
        </authorList>
    </citation>
    <scope>NUCLEOTIDE SEQUENCE [LARGE SCALE GENOMIC DNA]</scope>
    <source>
        <strain evidence="3">3</strain>
    </source>
</reference>
<dbReference type="EMBL" id="CP009517">
    <property type="protein sequence ID" value="AKB80866.1"/>
    <property type="molecule type" value="Genomic_DNA"/>
</dbReference>
<gene>
    <name evidence="3" type="ORF">MSBR3_0288</name>
</gene>
<dbReference type="HOGENOM" id="CLU_115791_3_0_2"/>
<evidence type="ECO:0000259" key="2">
    <source>
        <dbReference type="Pfam" id="PF23477"/>
    </source>
</evidence>
<dbReference type="InterPro" id="IPR026363">
    <property type="entry name" value="CxxC-x17-CxxC_dom"/>
</dbReference>
<evidence type="ECO:0000313" key="3">
    <source>
        <dbReference type="EMBL" id="AKB80866.1"/>
    </source>
</evidence>
<feature type="compositionally biased region" description="Gly residues" evidence="1">
    <location>
        <begin position="14"/>
        <end position="27"/>
    </location>
</feature>
<organism evidence="3 4">
    <name type="scientific">Methanosarcina barkeri 3</name>
    <dbReference type="NCBI Taxonomy" id="1434107"/>
    <lineage>
        <taxon>Archaea</taxon>
        <taxon>Methanobacteriati</taxon>
        <taxon>Methanobacteriota</taxon>
        <taxon>Stenosarchaea group</taxon>
        <taxon>Methanomicrobia</taxon>
        <taxon>Methanosarcinales</taxon>
        <taxon>Methanosarcinaceae</taxon>
        <taxon>Methanosarcina</taxon>
    </lineage>
</organism>
<dbReference type="KEGG" id="mbak:MSBR3_0288"/>
<dbReference type="Proteomes" id="UP000033066">
    <property type="component" value="Chromosome"/>
</dbReference>
<dbReference type="NCBIfam" id="TIGR04272">
    <property type="entry name" value="cxxc_cxxc_Mbark"/>
    <property type="match status" value="1"/>
</dbReference>
<keyword evidence="4" id="KW-1185">Reference proteome</keyword>
<feature type="compositionally biased region" description="Low complexity" evidence="1">
    <location>
        <begin position="1"/>
        <end position="13"/>
    </location>
</feature>
<name>A0A0E3SHZ3_METBA</name>
<proteinExistence type="predicted"/>
<sequence length="68" mass="7518">MGFNDRGNSYRGGNRNGGRGGFRGGNSGPREMHKVVCSDCGVETEVPFKPTEGRPVYCRDCLPNHRKF</sequence>
<protein>
    <recommendedName>
        <fullName evidence="2">CxxC-x17-CxxC domain-containing protein</fullName>
    </recommendedName>
</protein>
<dbReference type="RefSeq" id="WP_048105988.1">
    <property type="nucleotide sequence ID" value="NZ_CP009517.1"/>
</dbReference>
<evidence type="ECO:0000256" key="1">
    <source>
        <dbReference type="SAM" id="MobiDB-lite"/>
    </source>
</evidence>
<dbReference type="Pfam" id="PF23477">
    <property type="entry name" value="zf_Tbcl_2"/>
    <property type="match status" value="1"/>
</dbReference>
<feature type="domain" description="CxxC-x17-CxxC" evidence="2">
    <location>
        <begin position="30"/>
        <end position="66"/>
    </location>
</feature>